<dbReference type="GO" id="GO:0004160">
    <property type="term" value="F:dihydroxy-acid dehydratase activity"/>
    <property type="evidence" value="ECO:0007669"/>
    <property type="project" value="UniProtKB-UniRule"/>
</dbReference>
<evidence type="ECO:0000256" key="5">
    <source>
        <dbReference type="ARBA" id="ARBA00022723"/>
    </source>
</evidence>
<dbReference type="AlphaFoldDB" id="A0A1M6E0T7"/>
<evidence type="ECO:0000256" key="15">
    <source>
        <dbReference type="HAMAP-Rule" id="MF_00012"/>
    </source>
</evidence>
<dbReference type="GO" id="GO:0000287">
    <property type="term" value="F:magnesium ion binding"/>
    <property type="evidence" value="ECO:0007669"/>
    <property type="project" value="UniProtKB-UniRule"/>
</dbReference>
<dbReference type="OrthoDB" id="9807077at2"/>
<gene>
    <name evidence="15" type="primary">ilvD</name>
    <name evidence="18" type="ORF">SAMN02745165_00887</name>
</gene>
<name>A0A1M6E0T7_MALRU</name>
<dbReference type="Pfam" id="PF24877">
    <property type="entry name" value="ILV_EDD_C"/>
    <property type="match status" value="1"/>
</dbReference>
<dbReference type="NCBIfam" id="NF002068">
    <property type="entry name" value="PRK00911.1"/>
    <property type="match status" value="1"/>
</dbReference>
<proteinExistence type="inferred from homology"/>
<dbReference type="Gene3D" id="3.50.30.80">
    <property type="entry name" value="IlvD/EDD C-terminal domain-like"/>
    <property type="match status" value="1"/>
</dbReference>
<feature type="domain" description="Dihydroxy-acid/6-phosphogluconate dehydratase C-terminal" evidence="17">
    <location>
        <begin position="374"/>
        <end position="564"/>
    </location>
</feature>
<evidence type="ECO:0000256" key="10">
    <source>
        <dbReference type="ARBA" id="ARBA00023304"/>
    </source>
</evidence>
<comment type="function">
    <text evidence="15">Functions in the biosynthesis of branched-chain amino acids. Catalyzes the dehydration of (2R,3R)-2,3-dihydroxy-3-methylpentanoate (2,3-dihydroxy-3-methylvalerate) into 2-oxo-3-methylpentanoate (2-oxo-3-methylvalerate) and of (2R)-2,3-dihydroxy-3-methylbutanoate (2,3-dihydroxyisovalerate) into 2-oxo-3-methylbutanoate (2-oxoisovalerate), the penultimate precursor to L-isoleucine and L-valine, respectively.</text>
</comment>
<dbReference type="PANTHER" id="PTHR21000">
    <property type="entry name" value="DIHYDROXY-ACID DEHYDRATASE DAD"/>
    <property type="match status" value="1"/>
</dbReference>
<comment type="catalytic activity">
    <reaction evidence="15">
        <text>(2R,3R)-2,3-dihydroxy-3-methylpentanoate = (S)-3-methyl-2-oxopentanoate + H2O</text>
        <dbReference type="Rhea" id="RHEA:27694"/>
        <dbReference type="ChEBI" id="CHEBI:15377"/>
        <dbReference type="ChEBI" id="CHEBI:35146"/>
        <dbReference type="ChEBI" id="CHEBI:49258"/>
        <dbReference type="EC" id="4.2.1.9"/>
    </reaction>
</comment>
<evidence type="ECO:0000313" key="18">
    <source>
        <dbReference type="EMBL" id="SHI79013.1"/>
    </source>
</evidence>
<dbReference type="InterPro" id="IPR050165">
    <property type="entry name" value="DHAD_IlvD/Edd"/>
</dbReference>
<dbReference type="InterPro" id="IPR042096">
    <property type="entry name" value="Dihydro-acid_dehy_C"/>
</dbReference>
<dbReference type="RefSeq" id="WP_072905972.1">
    <property type="nucleotide sequence ID" value="NZ_FQZT01000002.1"/>
</dbReference>
<dbReference type="UniPathway" id="UPA00049">
    <property type="reaction ID" value="UER00061"/>
</dbReference>
<feature type="binding site" evidence="15">
    <location>
        <position position="457"/>
    </location>
    <ligand>
        <name>Mg(2+)</name>
        <dbReference type="ChEBI" id="CHEBI:18420"/>
    </ligand>
</feature>
<dbReference type="UniPathway" id="UPA00047">
    <property type="reaction ID" value="UER00057"/>
</dbReference>
<keyword evidence="7 15" id="KW-0408">Iron</keyword>
<comment type="cofactor">
    <cofactor evidence="1 15">
        <name>Mg(2+)</name>
        <dbReference type="ChEBI" id="CHEBI:18420"/>
    </cofactor>
</comment>
<feature type="binding site" evidence="15">
    <location>
        <position position="86"/>
    </location>
    <ligand>
        <name>Mg(2+)</name>
        <dbReference type="ChEBI" id="CHEBI:18420"/>
    </ligand>
</feature>
<feature type="binding site" evidence="15">
    <location>
        <position position="54"/>
    </location>
    <ligand>
        <name>[2Fe-2S] cluster</name>
        <dbReference type="ChEBI" id="CHEBI:190135"/>
    </ligand>
</feature>
<dbReference type="GO" id="GO:0051537">
    <property type="term" value="F:2 iron, 2 sulfur cluster binding"/>
    <property type="evidence" value="ECO:0007669"/>
    <property type="project" value="UniProtKB-UniRule"/>
</dbReference>
<dbReference type="Pfam" id="PF00920">
    <property type="entry name" value="ILVD_EDD_N"/>
    <property type="match status" value="1"/>
</dbReference>
<keyword evidence="8 15" id="KW-0411">Iron-sulfur</keyword>
<keyword evidence="6 15" id="KW-0460">Magnesium</keyword>
<feature type="modified residue" description="N6-carboxylysine" evidence="15">
    <location>
        <position position="129"/>
    </location>
</feature>
<evidence type="ECO:0000259" key="16">
    <source>
        <dbReference type="Pfam" id="PF00920"/>
    </source>
</evidence>
<dbReference type="SUPFAM" id="SSF143975">
    <property type="entry name" value="IlvD/EDD N-terminal domain-like"/>
    <property type="match status" value="1"/>
</dbReference>
<accession>A0A1M6E0T7</accession>
<evidence type="ECO:0000256" key="12">
    <source>
        <dbReference type="ARBA" id="ARBA00029436"/>
    </source>
</evidence>
<keyword evidence="5 15" id="KW-0479">Metal-binding</keyword>
<dbReference type="InterPro" id="IPR004404">
    <property type="entry name" value="DihydroxyA_deHydtase"/>
</dbReference>
<sequence>MKRRSNEITGDRNEGNWVERTAARTMLRAVRFSDEDFAKPLIALAVPYTNGTPCNDHIRELGDLLQAEIEAAGGKAIIFGTPVVSDGISMGTEAMKYSLVSREVIADSIELMTEGYRVDGVITLSGCDKTIPAALMPIARNDLIGLTLYGGSILPGRHKGEELNIVSSFEAIGAFSAGKIDEKQLHGIECHACPGAGSCGGMYTANTMASAIEALGMSLPGSSSNMAVDEANNLSAGKRSDAAASARAMIALLKQNISSRQIMTRKAFENALTVAWALGGSTNAVLHILALAKEAGVALSLTDIAEITRRVPLLGNFKPFGRYLMNDLHVIGGVPMLMKHLLDAGFLHGDCLTVSGKTIAENLADAPALPSGQDVLYPLDSPYAPAGTHIRILYGNLAEEGCVLKQSGKNLATMSGPARVFEREEDALTAILSGEIKPKDIVVIRYEGPKGGPGMREMLSPSAALMGAGLGDSVALITDGRFSGGTHGIMIGHVSPEAQDGGNIALVREGDIIEIDLAREQLNLKVEPGELEQRRRDWLPQENKYQRGVLSKYARLVSSASQGAVTS</sequence>
<dbReference type="InterPro" id="IPR037237">
    <property type="entry name" value="IlvD/EDD_N"/>
</dbReference>
<feature type="active site" description="Proton acceptor" evidence="15">
    <location>
        <position position="483"/>
    </location>
</feature>
<evidence type="ECO:0000256" key="3">
    <source>
        <dbReference type="ARBA" id="ARBA00022605"/>
    </source>
</evidence>
<reference evidence="18 19" key="1">
    <citation type="submission" date="2016-11" db="EMBL/GenBank/DDBJ databases">
        <authorList>
            <person name="Jaros S."/>
            <person name="Januszkiewicz K."/>
            <person name="Wedrychowicz H."/>
        </authorList>
    </citation>
    <scope>NUCLEOTIDE SEQUENCE [LARGE SCALE GENOMIC DNA]</scope>
    <source>
        <strain evidence="18 19">DSM 5091</strain>
    </source>
</reference>
<dbReference type="HAMAP" id="MF_00012">
    <property type="entry name" value="IlvD"/>
    <property type="match status" value="1"/>
</dbReference>
<dbReference type="NCBIfam" id="TIGR00110">
    <property type="entry name" value="ilvD"/>
    <property type="match status" value="1"/>
</dbReference>
<evidence type="ECO:0000256" key="1">
    <source>
        <dbReference type="ARBA" id="ARBA00001946"/>
    </source>
</evidence>
<dbReference type="InterPro" id="IPR020558">
    <property type="entry name" value="DiOHA_6PGluconate_deHydtase_CS"/>
</dbReference>
<keyword evidence="19" id="KW-1185">Reference proteome</keyword>
<dbReference type="InterPro" id="IPR000581">
    <property type="entry name" value="ILV_EDD_N"/>
</dbReference>
<dbReference type="Proteomes" id="UP000184171">
    <property type="component" value="Unassembled WGS sequence"/>
</dbReference>
<organism evidence="18 19">
    <name type="scientific">Malonomonas rubra DSM 5091</name>
    <dbReference type="NCBI Taxonomy" id="1122189"/>
    <lineage>
        <taxon>Bacteria</taxon>
        <taxon>Pseudomonadati</taxon>
        <taxon>Thermodesulfobacteriota</taxon>
        <taxon>Desulfuromonadia</taxon>
        <taxon>Desulfuromonadales</taxon>
        <taxon>Geopsychrobacteraceae</taxon>
        <taxon>Malonomonas</taxon>
    </lineage>
</organism>
<evidence type="ECO:0000256" key="2">
    <source>
        <dbReference type="ARBA" id="ARBA00006486"/>
    </source>
</evidence>
<feature type="binding site" description="via carbamate group" evidence="15">
    <location>
        <position position="129"/>
    </location>
    <ligand>
        <name>Mg(2+)</name>
        <dbReference type="ChEBI" id="CHEBI:18420"/>
    </ligand>
</feature>
<evidence type="ECO:0000256" key="4">
    <source>
        <dbReference type="ARBA" id="ARBA00022714"/>
    </source>
</evidence>
<comment type="caution">
    <text evidence="15">Lacks conserved residue(s) required for the propagation of feature annotation.</text>
</comment>
<comment type="similarity">
    <text evidence="2 15">Belongs to the IlvD/Edd family.</text>
</comment>
<evidence type="ECO:0000256" key="14">
    <source>
        <dbReference type="ARBA" id="ARBA00029490"/>
    </source>
</evidence>
<evidence type="ECO:0000256" key="6">
    <source>
        <dbReference type="ARBA" id="ARBA00022842"/>
    </source>
</evidence>
<dbReference type="EMBL" id="FQZT01000002">
    <property type="protein sequence ID" value="SHI79013.1"/>
    <property type="molecule type" value="Genomic_DNA"/>
</dbReference>
<dbReference type="EC" id="4.2.1.9" evidence="14 15"/>
<comment type="catalytic activity">
    <reaction evidence="11">
        <text>(2R)-2,3-dihydroxy-3-methylbutanoate = 3-methyl-2-oxobutanoate + H2O</text>
        <dbReference type="Rhea" id="RHEA:24809"/>
        <dbReference type="ChEBI" id="CHEBI:11851"/>
        <dbReference type="ChEBI" id="CHEBI:15377"/>
        <dbReference type="ChEBI" id="CHEBI:49072"/>
        <dbReference type="EC" id="4.2.1.9"/>
    </reaction>
    <physiologicalReaction direction="left-to-right" evidence="11">
        <dbReference type="Rhea" id="RHEA:24810"/>
    </physiologicalReaction>
</comment>
<keyword evidence="9 15" id="KW-0456">Lyase</keyword>
<dbReference type="InterPro" id="IPR056740">
    <property type="entry name" value="ILV_EDD_C"/>
</dbReference>
<feature type="domain" description="Dihydroxy-acid/6-phosphogluconate dehydratase N-terminal" evidence="16">
    <location>
        <begin position="39"/>
        <end position="362"/>
    </location>
</feature>
<protein>
    <recommendedName>
        <fullName evidence="14 15">Dihydroxy-acid dehydratase</fullName>
        <shortName evidence="15">DAD</shortName>
        <ecNumber evidence="14 15">4.2.1.9</ecNumber>
    </recommendedName>
</protein>
<feature type="binding site" evidence="15">
    <location>
        <position position="128"/>
    </location>
    <ligand>
        <name>Mg(2+)</name>
        <dbReference type="ChEBI" id="CHEBI:18420"/>
    </ligand>
</feature>
<evidence type="ECO:0000256" key="7">
    <source>
        <dbReference type="ARBA" id="ARBA00023004"/>
    </source>
</evidence>
<comment type="pathway">
    <text evidence="12 15">Amino-acid biosynthesis; L-valine biosynthesis; L-valine from pyruvate: step 3/4.</text>
</comment>
<comment type="subunit">
    <text evidence="15">Homodimer.</text>
</comment>
<evidence type="ECO:0000256" key="8">
    <source>
        <dbReference type="ARBA" id="ARBA00023014"/>
    </source>
</evidence>
<evidence type="ECO:0000313" key="19">
    <source>
        <dbReference type="Proteomes" id="UP000184171"/>
    </source>
</evidence>
<evidence type="ECO:0000256" key="9">
    <source>
        <dbReference type="ARBA" id="ARBA00023239"/>
    </source>
</evidence>
<dbReference type="GO" id="GO:0009099">
    <property type="term" value="P:L-valine biosynthetic process"/>
    <property type="evidence" value="ECO:0007669"/>
    <property type="project" value="UniProtKB-UniRule"/>
</dbReference>
<dbReference type="STRING" id="1122189.SAMN02745165_00887"/>
<dbReference type="SUPFAM" id="SSF52016">
    <property type="entry name" value="LeuD/IlvD-like"/>
    <property type="match status" value="1"/>
</dbReference>
<dbReference type="FunFam" id="3.50.30.80:FF:000001">
    <property type="entry name" value="Dihydroxy-acid dehydratase"/>
    <property type="match status" value="1"/>
</dbReference>
<keyword evidence="3 15" id="KW-0028">Amino-acid biosynthesis</keyword>
<dbReference type="GO" id="GO:0009097">
    <property type="term" value="P:isoleucine biosynthetic process"/>
    <property type="evidence" value="ECO:0007669"/>
    <property type="project" value="UniProtKB-UniRule"/>
</dbReference>
<evidence type="ECO:0000256" key="11">
    <source>
        <dbReference type="ARBA" id="ARBA00029304"/>
    </source>
</evidence>
<dbReference type="PANTHER" id="PTHR21000:SF5">
    <property type="entry name" value="DIHYDROXY-ACID DEHYDRATASE, MITOCHONDRIAL"/>
    <property type="match status" value="1"/>
</dbReference>
<dbReference type="PROSITE" id="PS00887">
    <property type="entry name" value="ILVD_EDD_2"/>
    <property type="match status" value="1"/>
</dbReference>
<comment type="cofactor">
    <cofactor evidence="15">
        <name>[2Fe-2S] cluster</name>
        <dbReference type="ChEBI" id="CHEBI:190135"/>
    </cofactor>
    <text evidence="15">Binds 1 [2Fe-2S] cluster per subunit. This cluster acts as a Lewis acid cofactor.</text>
</comment>
<keyword evidence="4 15" id="KW-0001">2Fe-2S</keyword>
<evidence type="ECO:0000259" key="17">
    <source>
        <dbReference type="Pfam" id="PF24877"/>
    </source>
</evidence>
<comment type="pathway">
    <text evidence="13 15">Amino-acid biosynthesis; L-isoleucine biosynthesis; L-isoleucine from 2-oxobutanoate: step 3/4.</text>
</comment>
<evidence type="ECO:0000256" key="13">
    <source>
        <dbReference type="ARBA" id="ARBA00029437"/>
    </source>
</evidence>
<keyword evidence="10 15" id="KW-0100">Branched-chain amino acid biosynthesis</keyword>